<organism evidence="1">
    <name type="scientific">Arundo donax</name>
    <name type="common">Giant reed</name>
    <name type="synonym">Donax arundinaceus</name>
    <dbReference type="NCBI Taxonomy" id="35708"/>
    <lineage>
        <taxon>Eukaryota</taxon>
        <taxon>Viridiplantae</taxon>
        <taxon>Streptophyta</taxon>
        <taxon>Embryophyta</taxon>
        <taxon>Tracheophyta</taxon>
        <taxon>Spermatophyta</taxon>
        <taxon>Magnoliopsida</taxon>
        <taxon>Liliopsida</taxon>
        <taxon>Poales</taxon>
        <taxon>Poaceae</taxon>
        <taxon>PACMAD clade</taxon>
        <taxon>Arundinoideae</taxon>
        <taxon>Arundineae</taxon>
        <taxon>Arundo</taxon>
    </lineage>
</organism>
<sequence>MHQETSNKQVNENRRIRMVGCSCWRRSRRSEG</sequence>
<reference evidence="1" key="2">
    <citation type="journal article" date="2015" name="Data Brief">
        <title>Shoot transcriptome of the giant reed, Arundo donax.</title>
        <authorList>
            <person name="Barrero R.A."/>
            <person name="Guerrero F.D."/>
            <person name="Moolhuijzen P."/>
            <person name="Goolsby J.A."/>
            <person name="Tidwell J."/>
            <person name="Bellgard S.E."/>
            <person name="Bellgard M.I."/>
        </authorList>
    </citation>
    <scope>NUCLEOTIDE SEQUENCE</scope>
    <source>
        <tissue evidence="1">Shoot tissue taken approximately 20 cm above the soil surface</tissue>
    </source>
</reference>
<protein>
    <submittedName>
        <fullName evidence="1">Uncharacterized protein</fullName>
    </submittedName>
</protein>
<dbReference type="EMBL" id="GBRH01235667">
    <property type="protein sequence ID" value="JAD62228.1"/>
    <property type="molecule type" value="Transcribed_RNA"/>
</dbReference>
<name>A0A0A9BJB4_ARUDO</name>
<accession>A0A0A9BJB4</accession>
<proteinExistence type="predicted"/>
<dbReference type="AlphaFoldDB" id="A0A0A9BJB4"/>
<reference evidence="1" key="1">
    <citation type="submission" date="2014-09" db="EMBL/GenBank/DDBJ databases">
        <authorList>
            <person name="Magalhaes I.L.F."/>
            <person name="Oliveira U."/>
            <person name="Santos F.R."/>
            <person name="Vidigal T.H.D.A."/>
            <person name="Brescovit A.D."/>
            <person name="Santos A.J."/>
        </authorList>
    </citation>
    <scope>NUCLEOTIDE SEQUENCE</scope>
    <source>
        <tissue evidence="1">Shoot tissue taken approximately 20 cm above the soil surface</tissue>
    </source>
</reference>
<evidence type="ECO:0000313" key="1">
    <source>
        <dbReference type="EMBL" id="JAD62228.1"/>
    </source>
</evidence>